<dbReference type="PANTHER" id="PTHR33308:SF9">
    <property type="entry name" value="PEPTIDOGLYCAN HYDROLASE FLGJ"/>
    <property type="match status" value="1"/>
</dbReference>
<dbReference type="Gene3D" id="2.10.70.40">
    <property type="entry name" value="peptidoglycan hydrolase"/>
    <property type="match status" value="1"/>
</dbReference>
<evidence type="ECO:0000313" key="14">
    <source>
        <dbReference type="Proteomes" id="UP000695802"/>
    </source>
</evidence>
<evidence type="ECO:0000256" key="7">
    <source>
        <dbReference type="ARBA" id="ARBA00022795"/>
    </source>
</evidence>
<dbReference type="Gene3D" id="1.10.530.10">
    <property type="match status" value="1"/>
</dbReference>
<evidence type="ECO:0000256" key="8">
    <source>
        <dbReference type="ARBA" id="ARBA00022801"/>
    </source>
</evidence>
<comment type="similarity">
    <text evidence="4">In the C-terminal section; belongs to the glycosyl hydrolase 73 family.</text>
</comment>
<keyword evidence="13" id="KW-0969">Cilium</keyword>
<keyword evidence="13" id="KW-0282">Flagellum</keyword>
<dbReference type="InterPro" id="IPR019301">
    <property type="entry name" value="Flagellar_prot_FlgJ_N"/>
</dbReference>
<evidence type="ECO:0000256" key="11">
    <source>
        <dbReference type="ARBA" id="ARBA00030835"/>
    </source>
</evidence>
<evidence type="ECO:0000256" key="4">
    <source>
        <dbReference type="ARBA" id="ARBA00007974"/>
    </source>
</evidence>
<reference evidence="13 14" key="1">
    <citation type="submission" date="2021-02" db="EMBL/GenBank/DDBJ databases">
        <title>Taxonomically Unique Crown Gall-Associated Xanthomonas Stains Have Deficiency in Virulence Repertories.</title>
        <authorList>
            <person name="Mafakheri H."/>
            <person name="Taghavi S.M."/>
            <person name="Dimkic I."/>
            <person name="Nemanja K."/>
            <person name="Osdaghi E."/>
        </authorList>
    </citation>
    <scope>NUCLEOTIDE SEQUENCE [LARGE SCALE GENOMIC DNA]</scope>
    <source>
        <strain evidence="13 14">FX4</strain>
    </source>
</reference>
<dbReference type="EMBL" id="JAFIWB010000003">
    <property type="protein sequence ID" value="MBN6101570.1"/>
    <property type="molecule type" value="Genomic_DNA"/>
</dbReference>
<comment type="function">
    <text evidence="1">Flagellum-specific muramidase which hydrolyzes the peptidoglycan layer to assemble the rod structure in the periplasmic space.</text>
</comment>
<dbReference type="InterPro" id="IPR002901">
    <property type="entry name" value="MGlyc_endo_b_GlcNAc-like_dom"/>
</dbReference>
<sequence>MRISASPIELNATTQNDPARIDKVSRQLEGQFANLLVKSMRDASFGDSLFPGENQTFRDMYDQQMAKALTEGKGLGLAAMIAKQLGGGKSADAPAINTSIGAAQAAKAYSLVSGQGGGSAGNSAGAGASALADTGAAAGAGAAAWGGLDAADAPQQQVARVLDLIAGRETSAMHEAIGSNPADGSASLAWTGADDRWSDLATTAADDSIGIDASATAAAKAAAASLGERTPEGFVAQIWTHAQKAAKELGVDARALVAQAALETGWGRRGISRGDGASSNNLFGIKATGWSGERVTTGTHEYVGGVKQSQTADFRAYASPAESFADYVRLLKTNPRYQQALNAGTDIRGFAQGLQRAGYATDPSYAAKIAAIAGGPTIGRAVAAIGNAAASGIERAFASTSDPSNSVLR</sequence>
<feature type="domain" description="Mannosyl-glycoprotein endo-beta-N-acetylglucosamidase-like" evidence="12">
    <location>
        <begin position="223"/>
        <end position="386"/>
    </location>
</feature>
<name>A0ABS3AYY1_9XANT</name>
<evidence type="ECO:0000313" key="13">
    <source>
        <dbReference type="EMBL" id="MBN6101570.1"/>
    </source>
</evidence>
<comment type="similarity">
    <text evidence="3">In the N-terminal section; belongs to the FlgJ family.</text>
</comment>
<keyword evidence="8 13" id="KW-0378">Hydrolase</keyword>
<organism evidence="13 14">
    <name type="scientific">Xanthomonas bonasiae</name>
    <dbReference type="NCBI Taxonomy" id="2810351"/>
    <lineage>
        <taxon>Bacteria</taxon>
        <taxon>Pseudomonadati</taxon>
        <taxon>Pseudomonadota</taxon>
        <taxon>Gammaproteobacteria</taxon>
        <taxon>Lysobacterales</taxon>
        <taxon>Lysobacteraceae</taxon>
        <taxon>Xanthomonas</taxon>
    </lineage>
</organism>
<keyword evidence="13" id="KW-0966">Cell projection</keyword>
<evidence type="ECO:0000256" key="1">
    <source>
        <dbReference type="ARBA" id="ARBA00002954"/>
    </source>
</evidence>
<keyword evidence="10" id="KW-0961">Cell wall biogenesis/degradation</keyword>
<dbReference type="GO" id="GO:0016787">
    <property type="term" value="F:hydrolase activity"/>
    <property type="evidence" value="ECO:0007669"/>
    <property type="project" value="UniProtKB-KW"/>
</dbReference>
<dbReference type="InterPro" id="IPR051056">
    <property type="entry name" value="Glycosyl_Hydrolase_73"/>
</dbReference>
<evidence type="ECO:0000256" key="9">
    <source>
        <dbReference type="ARBA" id="ARBA00023295"/>
    </source>
</evidence>
<keyword evidence="7" id="KW-1005">Bacterial flagellum biogenesis</keyword>
<dbReference type="RefSeq" id="WP_206229034.1">
    <property type="nucleotide sequence ID" value="NZ_JAFIWB010000003.1"/>
</dbReference>
<dbReference type="SMART" id="SM00047">
    <property type="entry name" value="LYZ2"/>
    <property type="match status" value="1"/>
</dbReference>
<comment type="caution">
    <text evidence="13">The sequence shown here is derived from an EMBL/GenBank/DDBJ whole genome shotgun (WGS) entry which is preliminary data.</text>
</comment>
<dbReference type="PANTHER" id="PTHR33308">
    <property type="entry name" value="PEPTIDOGLYCAN HYDROLASE FLGJ"/>
    <property type="match status" value="1"/>
</dbReference>
<evidence type="ECO:0000259" key="12">
    <source>
        <dbReference type="SMART" id="SM00047"/>
    </source>
</evidence>
<dbReference type="Pfam" id="PF10135">
    <property type="entry name" value="Rod-binding"/>
    <property type="match status" value="1"/>
</dbReference>
<comment type="subcellular location">
    <subcellularLocation>
        <location evidence="2">Periplasm</location>
    </subcellularLocation>
</comment>
<keyword evidence="14" id="KW-1185">Reference proteome</keyword>
<dbReference type="NCBIfam" id="TIGR02541">
    <property type="entry name" value="flagell_FlgJ"/>
    <property type="match status" value="1"/>
</dbReference>
<evidence type="ECO:0000256" key="2">
    <source>
        <dbReference type="ARBA" id="ARBA00004418"/>
    </source>
</evidence>
<dbReference type="PRINTS" id="PR01002">
    <property type="entry name" value="FLGFLGJ"/>
</dbReference>
<keyword evidence="6" id="KW-0574">Periplasm</keyword>
<dbReference type="Proteomes" id="UP000695802">
    <property type="component" value="Unassembled WGS sequence"/>
</dbReference>
<evidence type="ECO:0000256" key="6">
    <source>
        <dbReference type="ARBA" id="ARBA00022764"/>
    </source>
</evidence>
<protein>
    <recommendedName>
        <fullName evidence="5">Peptidoglycan hydrolase FlgJ</fullName>
    </recommendedName>
    <alternativeName>
        <fullName evidence="11">Muramidase FlgJ</fullName>
    </alternativeName>
</protein>
<evidence type="ECO:0000256" key="10">
    <source>
        <dbReference type="ARBA" id="ARBA00023316"/>
    </source>
</evidence>
<evidence type="ECO:0000256" key="3">
    <source>
        <dbReference type="ARBA" id="ARBA00006880"/>
    </source>
</evidence>
<gene>
    <name evidence="13" type="primary">flgJ</name>
    <name evidence="13" type="ORF">JR064_05265</name>
</gene>
<dbReference type="InterPro" id="IPR013377">
    <property type="entry name" value="FlgJ"/>
</dbReference>
<dbReference type="Pfam" id="PF01832">
    <property type="entry name" value="Glucosaminidase"/>
    <property type="match status" value="1"/>
</dbReference>
<proteinExistence type="inferred from homology"/>
<evidence type="ECO:0000256" key="5">
    <source>
        <dbReference type="ARBA" id="ARBA00013433"/>
    </source>
</evidence>
<accession>A0ABS3AYY1</accession>
<keyword evidence="9" id="KW-0326">Glycosidase</keyword>